<keyword evidence="3 6" id="KW-0812">Transmembrane</keyword>
<evidence type="ECO:0000256" key="2">
    <source>
        <dbReference type="ARBA" id="ARBA00022475"/>
    </source>
</evidence>
<dbReference type="RefSeq" id="WP_245960425.1">
    <property type="nucleotide sequence ID" value="NZ_RCCJ01000001.1"/>
</dbReference>
<feature type="transmembrane region" description="Helical" evidence="6">
    <location>
        <begin position="108"/>
        <end position="132"/>
    </location>
</feature>
<evidence type="ECO:0000256" key="5">
    <source>
        <dbReference type="ARBA" id="ARBA00023136"/>
    </source>
</evidence>
<evidence type="ECO:0000313" key="7">
    <source>
        <dbReference type="EMBL" id="RLJ71479.1"/>
    </source>
</evidence>
<comment type="caution">
    <text evidence="7">The sequence shown here is derived from an EMBL/GenBank/DDBJ whole genome shotgun (WGS) entry which is preliminary data.</text>
</comment>
<keyword evidence="4 6" id="KW-1133">Transmembrane helix</keyword>
<dbReference type="InterPro" id="IPR022791">
    <property type="entry name" value="L-PG_synthase/AglD"/>
</dbReference>
<feature type="transmembrane region" description="Helical" evidence="6">
    <location>
        <begin position="138"/>
        <end position="164"/>
    </location>
</feature>
<dbReference type="EMBL" id="RCCJ01000001">
    <property type="protein sequence ID" value="RLJ71479.1"/>
    <property type="molecule type" value="Genomic_DNA"/>
</dbReference>
<dbReference type="PANTHER" id="PTHR39087:SF2">
    <property type="entry name" value="UPF0104 MEMBRANE PROTEIN MJ1595"/>
    <property type="match status" value="1"/>
</dbReference>
<dbReference type="GO" id="GO:0005886">
    <property type="term" value="C:plasma membrane"/>
    <property type="evidence" value="ECO:0007669"/>
    <property type="project" value="UniProtKB-SubCell"/>
</dbReference>
<comment type="subcellular location">
    <subcellularLocation>
        <location evidence="1">Cell membrane</location>
        <topology evidence="1">Multi-pass membrane protein</topology>
    </subcellularLocation>
</comment>
<reference evidence="7 8" key="1">
    <citation type="submission" date="2018-10" db="EMBL/GenBank/DDBJ databases">
        <title>Genomic Encyclopedia of Archaeal and Bacterial Type Strains, Phase II (KMG-II): from individual species to whole genera.</title>
        <authorList>
            <person name="Goeker M."/>
        </authorList>
    </citation>
    <scope>NUCLEOTIDE SEQUENCE [LARGE SCALE GENOMIC DNA]</scope>
    <source>
        <strain evidence="7 8">DSM 16510</strain>
    </source>
</reference>
<evidence type="ECO:0000256" key="3">
    <source>
        <dbReference type="ARBA" id="ARBA00022692"/>
    </source>
</evidence>
<gene>
    <name evidence="7" type="ORF">BCF55_1781</name>
</gene>
<organism evidence="7 8">
    <name type="scientific">Hydrogenivirga caldilitoris</name>
    <dbReference type="NCBI Taxonomy" id="246264"/>
    <lineage>
        <taxon>Bacteria</taxon>
        <taxon>Pseudomonadati</taxon>
        <taxon>Aquificota</taxon>
        <taxon>Aquificia</taxon>
        <taxon>Aquificales</taxon>
        <taxon>Aquificaceae</taxon>
        <taxon>Hydrogenivirga</taxon>
    </lineage>
</organism>
<accession>A0A497XTR4</accession>
<protein>
    <recommendedName>
        <fullName evidence="9">Lysylphosphatidylglycerol synthase-like protein</fullName>
    </recommendedName>
</protein>
<dbReference type="AlphaFoldDB" id="A0A497XTR4"/>
<keyword evidence="2" id="KW-1003">Cell membrane</keyword>
<evidence type="ECO:0000256" key="6">
    <source>
        <dbReference type="SAM" id="Phobius"/>
    </source>
</evidence>
<feature type="transmembrane region" description="Helical" evidence="6">
    <location>
        <begin position="185"/>
        <end position="208"/>
    </location>
</feature>
<keyword evidence="5 6" id="KW-0472">Membrane</keyword>
<keyword evidence="8" id="KW-1185">Reference proteome</keyword>
<evidence type="ECO:0000256" key="1">
    <source>
        <dbReference type="ARBA" id="ARBA00004651"/>
    </source>
</evidence>
<proteinExistence type="predicted"/>
<evidence type="ECO:0000313" key="8">
    <source>
        <dbReference type="Proteomes" id="UP000267841"/>
    </source>
</evidence>
<dbReference type="Pfam" id="PF03706">
    <property type="entry name" value="LPG_synthase_TM"/>
    <property type="match status" value="1"/>
</dbReference>
<sequence>MIKRLALPLLISALFLFLFLYLIPFKEITTLISSIEGKELLGAFLLYTLSQITRSLRWKILLRELSLVEAYLINSANIFLNNLLPARTGELSWFYYAKRLGVELKSSLWSFFLGRLYDLLGLLLLFILSYAFNKSPVLIILSLLGLLGFSLLLPMVCVVIPSVGKLIEFKSFLKRELTPSLSLKLSLLSTLSFFLKALSLFILMSGYLSLDFFKFSFAFAGGELTTILPVHGFMGFGTYEAGFLLPLKVMGEEFKEGLKVGFAVHTFLLLASAFWGLISILLLHTLSRKYP</sequence>
<dbReference type="Proteomes" id="UP000267841">
    <property type="component" value="Unassembled WGS sequence"/>
</dbReference>
<name>A0A497XTR4_9AQUI</name>
<evidence type="ECO:0000256" key="4">
    <source>
        <dbReference type="ARBA" id="ARBA00022989"/>
    </source>
</evidence>
<dbReference type="PANTHER" id="PTHR39087">
    <property type="entry name" value="UPF0104 MEMBRANE PROTEIN MJ1595"/>
    <property type="match status" value="1"/>
</dbReference>
<feature type="transmembrane region" description="Helical" evidence="6">
    <location>
        <begin position="262"/>
        <end position="283"/>
    </location>
</feature>
<evidence type="ECO:0008006" key="9">
    <source>
        <dbReference type="Google" id="ProtNLM"/>
    </source>
</evidence>